<accession>A0ABT1G2G7</accession>
<evidence type="ECO:0000313" key="1">
    <source>
        <dbReference type="EMBL" id="MCP1388223.1"/>
    </source>
</evidence>
<evidence type="ECO:0000313" key="2">
    <source>
        <dbReference type="Proteomes" id="UP001204000"/>
    </source>
</evidence>
<proteinExistence type="predicted"/>
<evidence type="ECO:0008006" key="3">
    <source>
        <dbReference type="Google" id="ProtNLM"/>
    </source>
</evidence>
<comment type="caution">
    <text evidence="1">The sequence shown here is derived from an EMBL/GenBank/DDBJ whole genome shotgun (WGS) entry which is preliminary data.</text>
</comment>
<dbReference type="EMBL" id="JAMFTQ010000011">
    <property type="protein sequence ID" value="MCP1388223.1"/>
    <property type="molecule type" value="Genomic_DNA"/>
</dbReference>
<sequence>MTFKTAIDNWAALSSGDTITGGLLSALKVLGGLAENAHKLLGLLV</sequence>
<name>A0ABT1G2G7_9CORY</name>
<protein>
    <recommendedName>
        <fullName evidence="3">Porin</fullName>
    </recommendedName>
</protein>
<reference evidence="1" key="1">
    <citation type="submission" date="2022-05" db="EMBL/GenBank/DDBJ databases">
        <title>Corynebacterium sp. TA-R-1 sp. nov., isolated from human feces.</title>
        <authorList>
            <person name="Shamsuzzaman M."/>
            <person name="Dahal R.H."/>
        </authorList>
    </citation>
    <scope>NUCLEOTIDE SEQUENCE</scope>
    <source>
        <strain evidence="1">TA-R-1</strain>
    </source>
</reference>
<gene>
    <name evidence="1" type="ORF">M5J20_08510</name>
</gene>
<dbReference type="RefSeq" id="WP_253578506.1">
    <property type="nucleotide sequence ID" value="NZ_JAMFTQ010000011.1"/>
</dbReference>
<dbReference type="Proteomes" id="UP001204000">
    <property type="component" value="Unassembled WGS sequence"/>
</dbReference>
<organism evidence="1 2">
    <name type="scientific">Corynebacterium stercoris</name>
    <dbReference type="NCBI Taxonomy" id="2943490"/>
    <lineage>
        <taxon>Bacteria</taxon>
        <taxon>Bacillati</taxon>
        <taxon>Actinomycetota</taxon>
        <taxon>Actinomycetes</taxon>
        <taxon>Mycobacteriales</taxon>
        <taxon>Corynebacteriaceae</taxon>
        <taxon>Corynebacterium</taxon>
    </lineage>
</organism>
<keyword evidence="2" id="KW-1185">Reference proteome</keyword>